<proteinExistence type="inferred from homology"/>
<reference evidence="10" key="1">
    <citation type="submission" date="2023-07" db="EMBL/GenBank/DDBJ databases">
        <authorList>
            <consortium name="AG Swart"/>
            <person name="Singh M."/>
            <person name="Singh A."/>
            <person name="Seah K."/>
            <person name="Emmerich C."/>
        </authorList>
    </citation>
    <scope>NUCLEOTIDE SEQUENCE</scope>
    <source>
        <strain evidence="10">DP1</strain>
    </source>
</reference>
<feature type="compositionally biased region" description="Acidic residues" evidence="8">
    <location>
        <begin position="459"/>
        <end position="469"/>
    </location>
</feature>
<keyword evidence="2 6" id="KW-0547">Nucleotide-binding</keyword>
<dbReference type="PANTHER" id="PTHR47968">
    <property type="entry name" value="CENTROMERE PROTEIN E"/>
    <property type="match status" value="1"/>
</dbReference>
<feature type="binding site" evidence="6">
    <location>
        <begin position="92"/>
        <end position="99"/>
    </location>
    <ligand>
        <name>ATP</name>
        <dbReference type="ChEBI" id="CHEBI:30616"/>
    </ligand>
</feature>
<gene>
    <name evidence="10" type="ORF">ECRASSUSDP1_LOCUS28941</name>
</gene>
<feature type="compositionally biased region" description="Basic and acidic residues" evidence="8">
    <location>
        <begin position="478"/>
        <end position="497"/>
    </location>
</feature>
<dbReference type="PRINTS" id="PR00380">
    <property type="entry name" value="KINESINHEAVY"/>
</dbReference>
<evidence type="ECO:0000256" key="5">
    <source>
        <dbReference type="ARBA" id="ARBA00023175"/>
    </source>
</evidence>
<name>A0AAD1Y8C6_EUPCR</name>
<feature type="compositionally biased region" description="Basic and acidic residues" evidence="8">
    <location>
        <begin position="532"/>
        <end position="567"/>
    </location>
</feature>
<dbReference type="SUPFAM" id="SSF52540">
    <property type="entry name" value="P-loop containing nucleoside triphosphate hydrolases"/>
    <property type="match status" value="1"/>
</dbReference>
<organism evidence="10 11">
    <name type="scientific">Euplotes crassus</name>
    <dbReference type="NCBI Taxonomy" id="5936"/>
    <lineage>
        <taxon>Eukaryota</taxon>
        <taxon>Sar</taxon>
        <taxon>Alveolata</taxon>
        <taxon>Ciliophora</taxon>
        <taxon>Intramacronucleata</taxon>
        <taxon>Spirotrichea</taxon>
        <taxon>Hypotrichia</taxon>
        <taxon>Euplotida</taxon>
        <taxon>Euplotidae</taxon>
        <taxon>Moneuplotes</taxon>
    </lineage>
</organism>
<feature type="region of interest" description="Disordered" evidence="8">
    <location>
        <begin position="424"/>
        <end position="567"/>
    </location>
</feature>
<keyword evidence="3 6" id="KW-0067">ATP-binding</keyword>
<dbReference type="InterPro" id="IPR027417">
    <property type="entry name" value="P-loop_NTPase"/>
</dbReference>
<dbReference type="Pfam" id="PF00225">
    <property type="entry name" value="Kinesin"/>
    <property type="match status" value="1"/>
</dbReference>
<evidence type="ECO:0000313" key="11">
    <source>
        <dbReference type="Proteomes" id="UP001295684"/>
    </source>
</evidence>
<evidence type="ECO:0000313" key="10">
    <source>
        <dbReference type="EMBL" id="CAI2387311.1"/>
    </source>
</evidence>
<dbReference type="Pfam" id="PF23735">
    <property type="entry name" value="KIF9"/>
    <property type="match status" value="1"/>
</dbReference>
<dbReference type="SMART" id="SM00129">
    <property type="entry name" value="KISc"/>
    <property type="match status" value="1"/>
</dbReference>
<comment type="caution">
    <text evidence="10">The sequence shown here is derived from an EMBL/GenBank/DDBJ whole genome shotgun (WGS) entry which is preliminary data.</text>
</comment>
<keyword evidence="11" id="KW-1185">Reference proteome</keyword>
<dbReference type="EMBL" id="CAMPGE010029828">
    <property type="protein sequence ID" value="CAI2387311.1"/>
    <property type="molecule type" value="Genomic_DNA"/>
</dbReference>
<dbReference type="GO" id="GO:0008017">
    <property type="term" value="F:microtubule binding"/>
    <property type="evidence" value="ECO:0007669"/>
    <property type="project" value="InterPro"/>
</dbReference>
<keyword evidence="4" id="KW-0175">Coiled coil</keyword>
<dbReference type="InterPro" id="IPR027640">
    <property type="entry name" value="Kinesin-like_fam"/>
</dbReference>
<dbReference type="InterPro" id="IPR056524">
    <property type="entry name" value="KIF6/9_C"/>
</dbReference>
<feature type="domain" description="Kinesin motor" evidence="9">
    <location>
        <begin position="5"/>
        <end position="339"/>
    </location>
</feature>
<dbReference type="PANTHER" id="PTHR47968:SF36">
    <property type="entry name" value="KINESIN HEAVY CHAIN ISOFORM X1"/>
    <property type="match status" value="1"/>
</dbReference>
<dbReference type="GO" id="GO:0005524">
    <property type="term" value="F:ATP binding"/>
    <property type="evidence" value="ECO:0007669"/>
    <property type="project" value="UniProtKB-UniRule"/>
</dbReference>
<keyword evidence="5 6" id="KW-0505">Motor protein</keyword>
<dbReference type="GO" id="GO:0003777">
    <property type="term" value="F:microtubule motor activity"/>
    <property type="evidence" value="ECO:0007669"/>
    <property type="project" value="InterPro"/>
</dbReference>
<keyword evidence="1 7" id="KW-0493">Microtubule</keyword>
<evidence type="ECO:0000256" key="3">
    <source>
        <dbReference type="ARBA" id="ARBA00022840"/>
    </source>
</evidence>
<feature type="compositionally biased region" description="Basic residues" evidence="8">
    <location>
        <begin position="518"/>
        <end position="531"/>
    </location>
</feature>
<feature type="region of interest" description="Disordered" evidence="8">
    <location>
        <begin position="666"/>
        <end position="686"/>
    </location>
</feature>
<evidence type="ECO:0000256" key="7">
    <source>
        <dbReference type="RuleBase" id="RU000394"/>
    </source>
</evidence>
<evidence type="ECO:0000256" key="4">
    <source>
        <dbReference type="ARBA" id="ARBA00023054"/>
    </source>
</evidence>
<dbReference type="Gene3D" id="3.40.850.10">
    <property type="entry name" value="Kinesin motor domain"/>
    <property type="match status" value="1"/>
</dbReference>
<dbReference type="AlphaFoldDB" id="A0AAD1Y8C6"/>
<evidence type="ECO:0000256" key="2">
    <source>
        <dbReference type="ARBA" id="ARBA00022741"/>
    </source>
</evidence>
<evidence type="ECO:0000256" key="1">
    <source>
        <dbReference type="ARBA" id="ARBA00022701"/>
    </source>
</evidence>
<dbReference type="PROSITE" id="PS50067">
    <property type="entry name" value="KINESIN_MOTOR_2"/>
    <property type="match status" value="1"/>
</dbReference>
<sequence length="686" mass="78565">MEKETIKVVIRTRPTAHFASKNIKIDSENNSITITKLKDEEMGVINNQQESWQFKYSKILHNSSQEDVFDYCGRPVISSIVEGYNGTIMCYGQTGAGKTFSMTGGPSNYKYRGIIPRTLSLMFQEVDSRFDQQVTVRVSYIEIYNELMFDLLSPIPTHEQSGNISIVEDISGNIKVKGLTMHACANEEEALSLLFEGDTNRTVSQHELNKNSSRSHCIFTLHVESKSRVESTEKVHVSKLHLVDLAGSERTKKTGSSGITLKEAAFINKSLSFLEQVVVAVCDKHRDHVPYRQSKLTNLLKDSIGGNCKTLMIANIWPEISNLEETISTCKFATRMMRVHNKAIVNVNQDPEVLLKKYEREIRDLKHELNQTYVPEPPEKLFDLARQFLTGSIDDIDDLPSIRYCRDLMHQMKLVYKKLEMNARVGSSRRGDRPGDGIEGIGEPPMDPAELERRKTLIEEEGVGEEEEGAAGFGVGKAPKESKPQHKLEMMDDGDHQPEDDEESKEENEGEGSEMGHPSRKSKRPKRKQLKSKQEAFKEYKEDEGKQLEEDIRTNRSDLREKKEEMSKLREVCNGAKKDIDNLKAKLEEKNEEKQKSLELDGEEDVIDEEEYNILRQLKEHKKLYRENFDKFKSLKGDAFFIQNNIDQLKEQLIFKFEVWYDENFDPPAGSKEAMKPIDPDFSEKA</sequence>
<comment type="similarity">
    <text evidence="6 7">Belongs to the TRAFAC class myosin-kinesin ATPase superfamily. Kinesin family.</text>
</comment>
<evidence type="ECO:0000259" key="9">
    <source>
        <dbReference type="PROSITE" id="PS50067"/>
    </source>
</evidence>
<feature type="compositionally biased region" description="Basic and acidic residues" evidence="8">
    <location>
        <begin position="673"/>
        <end position="686"/>
    </location>
</feature>
<dbReference type="InterPro" id="IPR019821">
    <property type="entry name" value="Kinesin_motor_CS"/>
</dbReference>
<dbReference type="InterPro" id="IPR036961">
    <property type="entry name" value="Kinesin_motor_dom_sf"/>
</dbReference>
<protein>
    <recommendedName>
        <fullName evidence="7">Kinesin-like protein</fullName>
    </recommendedName>
</protein>
<dbReference type="PROSITE" id="PS00411">
    <property type="entry name" value="KINESIN_MOTOR_1"/>
    <property type="match status" value="1"/>
</dbReference>
<dbReference type="InterPro" id="IPR001752">
    <property type="entry name" value="Kinesin_motor_dom"/>
</dbReference>
<dbReference type="GO" id="GO:0005874">
    <property type="term" value="C:microtubule"/>
    <property type="evidence" value="ECO:0007669"/>
    <property type="project" value="UniProtKB-KW"/>
</dbReference>
<dbReference type="GO" id="GO:0007018">
    <property type="term" value="P:microtubule-based movement"/>
    <property type="evidence" value="ECO:0007669"/>
    <property type="project" value="InterPro"/>
</dbReference>
<feature type="compositionally biased region" description="Acidic residues" evidence="8">
    <location>
        <begin position="498"/>
        <end position="512"/>
    </location>
</feature>
<accession>A0AAD1Y8C6</accession>
<evidence type="ECO:0000256" key="6">
    <source>
        <dbReference type="PROSITE-ProRule" id="PRU00283"/>
    </source>
</evidence>
<evidence type="ECO:0000256" key="8">
    <source>
        <dbReference type="SAM" id="MobiDB-lite"/>
    </source>
</evidence>
<dbReference type="Proteomes" id="UP001295684">
    <property type="component" value="Unassembled WGS sequence"/>
</dbReference>